<evidence type="ECO:0000313" key="3">
    <source>
        <dbReference type="Proteomes" id="UP001224428"/>
    </source>
</evidence>
<keyword evidence="1" id="KW-1133">Transmembrane helix</keyword>
<comment type="caution">
    <text evidence="2">The sequence shown here is derived from an EMBL/GenBank/DDBJ whole genome shotgun (WGS) entry which is preliminary data.</text>
</comment>
<reference evidence="2" key="1">
    <citation type="submission" date="2023-05" db="EMBL/GenBank/DDBJ databases">
        <title>Mycoplasma phocimorsus sp. nov., isolated from Scandinavian patients with seal finger or septic arthritis after contact with seals.</title>
        <authorList>
            <person name="Skafte-Holm A."/>
            <person name="Pedersen T.R."/>
            <person name="Froelund M."/>
            <person name="Stegger M."/>
            <person name="Qvortrup K."/>
            <person name="Michaels D.L."/>
            <person name="Brown D.R."/>
            <person name="Jensen J.S."/>
        </authorList>
    </citation>
    <scope>NUCLEOTIDE SEQUENCE</scope>
    <source>
        <strain evidence="2">M5725</strain>
    </source>
</reference>
<dbReference type="RefSeq" id="WP_283823662.1">
    <property type="nucleotide sequence ID" value="NZ_JASDAY010000022.1"/>
</dbReference>
<feature type="transmembrane region" description="Helical" evidence="1">
    <location>
        <begin position="6"/>
        <end position="25"/>
    </location>
</feature>
<gene>
    <name evidence="2" type="ORF">QLQ80_01765</name>
</gene>
<dbReference type="EMBL" id="JASDDP010000016">
    <property type="protein sequence ID" value="MDJ1645814.1"/>
    <property type="molecule type" value="Genomic_DNA"/>
</dbReference>
<accession>A0AAJ1PR55</accession>
<feature type="transmembrane region" description="Helical" evidence="1">
    <location>
        <begin position="129"/>
        <end position="149"/>
    </location>
</feature>
<dbReference type="AlphaFoldDB" id="A0AAJ1PR55"/>
<name>A0AAJ1PR55_9MOLU</name>
<proteinExistence type="predicted"/>
<dbReference type="Proteomes" id="UP001224428">
    <property type="component" value="Unassembled WGS sequence"/>
</dbReference>
<keyword evidence="1" id="KW-0472">Membrane</keyword>
<sequence length="197" mass="22558">MRKTSVLVISIFIIFFSLVLNFIPFQTYNLSNNLSQSQFKSVSVFVMGMLGVLSIINFKSLGNIDEFWNDLLSGFFDINITTGSTSFEVQDLKIFIAGVVIGSLLLIWLITGMISTFIWIFIALLRRRITTMIFMILAFVCFMALIITFNISEFDIMKEHKFVTYRDTSIIFSLSTMGGFSMFLSAWFIKTKKKKGK</sequence>
<feature type="transmembrane region" description="Helical" evidence="1">
    <location>
        <begin position="94"/>
        <end position="122"/>
    </location>
</feature>
<keyword evidence="3" id="KW-1185">Reference proteome</keyword>
<organism evidence="2 3">
    <name type="scientific">Mycoplasma phocimorsus</name>
    <dbReference type="NCBI Taxonomy" id="3045839"/>
    <lineage>
        <taxon>Bacteria</taxon>
        <taxon>Bacillati</taxon>
        <taxon>Mycoplasmatota</taxon>
        <taxon>Mollicutes</taxon>
        <taxon>Mycoplasmataceae</taxon>
        <taxon>Mycoplasma</taxon>
    </lineage>
</organism>
<evidence type="ECO:0000256" key="1">
    <source>
        <dbReference type="SAM" id="Phobius"/>
    </source>
</evidence>
<protein>
    <submittedName>
        <fullName evidence="2">Uncharacterized protein</fullName>
    </submittedName>
</protein>
<keyword evidence="1" id="KW-0812">Transmembrane</keyword>
<feature type="transmembrane region" description="Helical" evidence="1">
    <location>
        <begin position="169"/>
        <end position="189"/>
    </location>
</feature>
<evidence type="ECO:0000313" key="2">
    <source>
        <dbReference type="EMBL" id="MDJ1645814.1"/>
    </source>
</evidence>